<organism evidence="4 5">
    <name type="scientific">Heterodera schachtii</name>
    <name type="common">Sugarbeet cyst nematode worm</name>
    <name type="synonym">Tylenchus schachtii</name>
    <dbReference type="NCBI Taxonomy" id="97005"/>
    <lineage>
        <taxon>Eukaryota</taxon>
        <taxon>Metazoa</taxon>
        <taxon>Ecdysozoa</taxon>
        <taxon>Nematoda</taxon>
        <taxon>Chromadorea</taxon>
        <taxon>Rhabditida</taxon>
        <taxon>Tylenchina</taxon>
        <taxon>Tylenchomorpha</taxon>
        <taxon>Tylenchoidea</taxon>
        <taxon>Heteroderidae</taxon>
        <taxon>Heteroderinae</taxon>
        <taxon>Heterodera</taxon>
    </lineage>
</organism>
<keyword evidence="3" id="KW-0732">Signal</keyword>
<keyword evidence="1" id="KW-0175">Coiled coil</keyword>
<evidence type="ECO:0000313" key="5">
    <source>
        <dbReference type="Proteomes" id="UP001620645"/>
    </source>
</evidence>
<accession>A0ABD2K3B8</accession>
<evidence type="ECO:0000313" key="4">
    <source>
        <dbReference type="EMBL" id="KAL3097379.1"/>
    </source>
</evidence>
<feature type="signal peptide" evidence="3">
    <location>
        <begin position="1"/>
        <end position="24"/>
    </location>
</feature>
<proteinExistence type="predicted"/>
<dbReference type="AlphaFoldDB" id="A0ABD2K3B8"/>
<dbReference type="EMBL" id="JBICCN010000054">
    <property type="protein sequence ID" value="KAL3097379.1"/>
    <property type="molecule type" value="Genomic_DNA"/>
</dbReference>
<evidence type="ECO:0000256" key="2">
    <source>
        <dbReference type="SAM" id="MobiDB-lite"/>
    </source>
</evidence>
<feature type="compositionally biased region" description="Basic and acidic residues" evidence="2">
    <location>
        <begin position="155"/>
        <end position="167"/>
    </location>
</feature>
<name>A0ABD2K3B8_HETSC</name>
<feature type="coiled-coil region" evidence="1">
    <location>
        <begin position="70"/>
        <end position="97"/>
    </location>
</feature>
<comment type="caution">
    <text evidence="4">The sequence shown here is derived from an EMBL/GenBank/DDBJ whole genome shotgun (WGS) entry which is preliminary data.</text>
</comment>
<evidence type="ECO:0000256" key="1">
    <source>
        <dbReference type="SAM" id="Coils"/>
    </source>
</evidence>
<reference evidence="4 5" key="1">
    <citation type="submission" date="2024-10" db="EMBL/GenBank/DDBJ databases">
        <authorList>
            <person name="Kim D."/>
        </authorList>
    </citation>
    <scope>NUCLEOTIDE SEQUENCE [LARGE SCALE GENOMIC DNA]</scope>
    <source>
        <strain evidence="4">Taebaek</strain>
    </source>
</reference>
<protein>
    <submittedName>
        <fullName evidence="4">Uncharacterized protein</fullName>
    </submittedName>
</protein>
<gene>
    <name evidence="4" type="ORF">niasHS_003827</name>
</gene>
<feature type="chain" id="PRO_5044813616" evidence="3">
    <location>
        <begin position="25"/>
        <end position="315"/>
    </location>
</feature>
<dbReference type="Gene3D" id="2.10.80.10">
    <property type="entry name" value="Lipase, subunit A"/>
    <property type="match status" value="1"/>
</dbReference>
<sequence length="315" mass="35736">MAFPLLPFFFLFPLALVPLQRTAAVHPPLFNRIVPTRERTVNLTLTRDFGEAKAGNDESANNSNLTASPVEAKIHRLKELRNEMRALTAMIKEERRRSKSKDIRHRHRSIAEKMRTEISRQFRKWRKKVLSKIHLVMQRLDQLEGEMHRTKDNLQKVMHDNGREKGGKWGGGSKKRRPPPSHSAESLSAVRRVQMNRRGELGNVCQNHGECKPGHCCLRDAPMSTVPLPIGRGIGHCVRYALEEGVDCQHSCACAAQLLCFREHQQQQQKTNANSSSPVTVCKRASSSDLLNGVYENALDSVFEHPKRVLNANSF</sequence>
<feature type="region of interest" description="Disordered" evidence="2">
    <location>
        <begin position="155"/>
        <end position="188"/>
    </location>
</feature>
<keyword evidence="5" id="KW-1185">Reference proteome</keyword>
<dbReference type="Proteomes" id="UP001620645">
    <property type="component" value="Unassembled WGS sequence"/>
</dbReference>
<evidence type="ECO:0000256" key="3">
    <source>
        <dbReference type="SAM" id="SignalP"/>
    </source>
</evidence>